<name>A0A975H3K5_9BURK</name>
<dbReference type="AlphaFoldDB" id="A0A975H3K5"/>
<reference evidence="3" key="1">
    <citation type="submission" date="2021-03" db="EMBL/GenBank/DDBJ databases">
        <title>Ottowia sp. 27C isolated from the cloaca of a Giant Asian pond turtle (Heosemys grandis).</title>
        <authorList>
            <person name="Spergser J."/>
            <person name="Busse H.-J."/>
        </authorList>
    </citation>
    <scope>NUCLEOTIDE SEQUENCE</scope>
    <source>
        <strain evidence="3">27C</strain>
    </source>
</reference>
<sequence length="186" mass="19821">MIRAFSTLKRLAAPLLLALVLAPVLAPTPVAAQSNSREAAEAARRYRAEKAGGDAPGPARANAAAPQRAGTPAPRTDRAYRSSANPNADPQASLRSCLDHSGMNMAARDRCTRQHCEGRWGQGDCPRGGDLMPRSGSKANTPLGQCLSEAGANPFKRDACGWRHCKPRWESAECQALRPAQREPGN</sequence>
<evidence type="ECO:0000256" key="1">
    <source>
        <dbReference type="SAM" id="MobiDB-lite"/>
    </source>
</evidence>
<organism evidence="3 4">
    <name type="scientific">Ottowia testudinis</name>
    <dbReference type="NCBI Taxonomy" id="2816950"/>
    <lineage>
        <taxon>Bacteria</taxon>
        <taxon>Pseudomonadati</taxon>
        <taxon>Pseudomonadota</taxon>
        <taxon>Betaproteobacteria</taxon>
        <taxon>Burkholderiales</taxon>
        <taxon>Comamonadaceae</taxon>
        <taxon>Ottowia</taxon>
    </lineage>
</organism>
<dbReference type="KEGG" id="otd:J1M35_03520"/>
<feature type="region of interest" description="Disordered" evidence="1">
    <location>
        <begin position="30"/>
        <end position="93"/>
    </location>
</feature>
<feature type="signal peptide" evidence="2">
    <location>
        <begin position="1"/>
        <end position="26"/>
    </location>
</feature>
<proteinExistence type="predicted"/>
<keyword evidence="4" id="KW-1185">Reference proteome</keyword>
<feature type="compositionally biased region" description="Basic and acidic residues" evidence="1">
    <location>
        <begin position="38"/>
        <end position="52"/>
    </location>
</feature>
<evidence type="ECO:0008006" key="5">
    <source>
        <dbReference type="Google" id="ProtNLM"/>
    </source>
</evidence>
<dbReference type="RefSeq" id="WP_208009865.1">
    <property type="nucleotide sequence ID" value="NZ_CP071796.1"/>
</dbReference>
<evidence type="ECO:0000313" key="4">
    <source>
        <dbReference type="Proteomes" id="UP000663903"/>
    </source>
</evidence>
<feature type="compositionally biased region" description="Low complexity" evidence="1">
    <location>
        <begin position="56"/>
        <end position="74"/>
    </location>
</feature>
<protein>
    <recommendedName>
        <fullName evidence="5">Secreted protein</fullName>
    </recommendedName>
</protein>
<feature type="chain" id="PRO_5037425667" description="Secreted protein" evidence="2">
    <location>
        <begin position="27"/>
        <end position="186"/>
    </location>
</feature>
<evidence type="ECO:0000313" key="3">
    <source>
        <dbReference type="EMBL" id="QTD45993.1"/>
    </source>
</evidence>
<accession>A0A975H3K5</accession>
<feature type="compositionally biased region" description="Polar residues" evidence="1">
    <location>
        <begin position="82"/>
        <end position="93"/>
    </location>
</feature>
<dbReference type="Proteomes" id="UP000663903">
    <property type="component" value="Chromosome"/>
</dbReference>
<dbReference type="EMBL" id="CP071796">
    <property type="protein sequence ID" value="QTD45993.1"/>
    <property type="molecule type" value="Genomic_DNA"/>
</dbReference>
<evidence type="ECO:0000256" key="2">
    <source>
        <dbReference type="SAM" id="SignalP"/>
    </source>
</evidence>
<gene>
    <name evidence="3" type="ORF">J1M35_03520</name>
</gene>
<keyword evidence="2" id="KW-0732">Signal</keyword>